<dbReference type="EMBL" id="CAKKTJ010000118">
    <property type="protein sequence ID" value="CAH0474940.1"/>
    <property type="molecule type" value="Genomic_DNA"/>
</dbReference>
<organism evidence="1 2">
    <name type="scientific">Peronospora belbahrii</name>
    <dbReference type="NCBI Taxonomy" id="622444"/>
    <lineage>
        <taxon>Eukaryota</taxon>
        <taxon>Sar</taxon>
        <taxon>Stramenopiles</taxon>
        <taxon>Oomycota</taxon>
        <taxon>Peronosporomycetes</taxon>
        <taxon>Peronosporales</taxon>
        <taxon>Peronosporaceae</taxon>
        <taxon>Peronospora</taxon>
    </lineage>
</organism>
<protein>
    <recommendedName>
        <fullName evidence="3">dUTPase-like domain-containing protein</fullName>
    </recommendedName>
</protein>
<gene>
    <name evidence="1" type="ORF">PBS003_LOCUS1777</name>
</gene>
<dbReference type="Proteomes" id="UP001160483">
    <property type="component" value="Unassembled WGS sequence"/>
</dbReference>
<dbReference type="AlphaFoldDB" id="A0AAU9KPQ4"/>
<proteinExistence type="predicted"/>
<evidence type="ECO:0000313" key="1">
    <source>
        <dbReference type="EMBL" id="CAH0474940.1"/>
    </source>
</evidence>
<comment type="caution">
    <text evidence="1">The sequence shown here is derived from an EMBL/GenBank/DDBJ whole genome shotgun (WGS) entry which is preliminary data.</text>
</comment>
<evidence type="ECO:0008006" key="3">
    <source>
        <dbReference type="Google" id="ProtNLM"/>
    </source>
</evidence>
<name>A0AAU9KPQ4_9STRA</name>
<accession>A0AAU9KPQ4</accession>
<sequence length="92" mass="9830">MISLECGSDESPFLVAAKTTLKSSVGIFISGGLLDRRQSISVTIDNRSEERVELDAGTPLAVISNMSLVRTAAETRTQLFNTEDPISSVVDA</sequence>
<reference evidence="1" key="1">
    <citation type="submission" date="2021-11" db="EMBL/GenBank/DDBJ databases">
        <authorList>
            <person name="Islam A."/>
            <person name="Islam S."/>
            <person name="Flora M.S."/>
            <person name="Rahman M."/>
            <person name="Ziaur R.M."/>
            <person name="Epstein J.H."/>
            <person name="Hassan M."/>
            <person name="Klassen M."/>
            <person name="Woodard K."/>
            <person name="Webb A."/>
            <person name="Webby R.J."/>
            <person name="El Zowalaty M.E."/>
        </authorList>
    </citation>
    <scope>NUCLEOTIDE SEQUENCE</scope>
    <source>
        <strain evidence="1">Pbs3</strain>
    </source>
</reference>
<evidence type="ECO:0000313" key="2">
    <source>
        <dbReference type="Proteomes" id="UP001160483"/>
    </source>
</evidence>